<evidence type="ECO:0000313" key="2">
    <source>
        <dbReference type="EMBL" id="CAG9312321.1"/>
    </source>
</evidence>
<organism evidence="2 3">
    <name type="scientific">Blepharisma stoltei</name>
    <dbReference type="NCBI Taxonomy" id="1481888"/>
    <lineage>
        <taxon>Eukaryota</taxon>
        <taxon>Sar</taxon>
        <taxon>Alveolata</taxon>
        <taxon>Ciliophora</taxon>
        <taxon>Postciliodesmatophora</taxon>
        <taxon>Heterotrichea</taxon>
        <taxon>Heterotrichida</taxon>
        <taxon>Blepharismidae</taxon>
        <taxon>Blepharisma</taxon>
    </lineage>
</organism>
<proteinExistence type="predicted"/>
<keyword evidence="1" id="KW-0732">Signal</keyword>
<protein>
    <submittedName>
        <fullName evidence="2">Uncharacterized protein</fullName>
    </submittedName>
</protein>
<sequence>MATFPSPISKCHAILTSCLIFLLYVLASLLLCPQTTRIVPELDTQIENAYISNHVTLSNKNFKKAFTPKPFSINDTDQMLMMKQIIPAIPASFGYTIEEAEILFPKYEYPRCDTLYEDRNKDIEVNLSNNKFEIKNCTGGKFLVGPPKPKLYTSPKLGKKHWNVKKYTKKNAKLQPHTEFIMGLCNPESDHFDTFFTTPRFNAQAYSNAIDTMKSFKTESKLDKKPLLIATITLDSFSRRHFFRKLPTTISYLNSLEMSAAWKVYDFKFHNIIGASTLENQSTFLGNNSIESYPLTDSRLGRHALWKKLQRMGFMTLLGMEMCAYKLNTFFGPFPDADHVVQPFYCAAKDFAGYSSSKFKAKNIRCLGPQMSHWYLMDYSLRFAEMYSQTSLWIYNHFTAAHEITGQHAQTIDEDLTWYLKKLAKFENTHNVVFMIVGDHGMRYAGFKSKPNSMQEHRLPVFFLAAKRELLDRIPNSYDTLEHNTYRLTTKPDLRRTVIYLAGELYGKTLNPDSRYFNLFNEKVPNNRTCNDAGIPPWLCSTYYLKNIDMQALDKAETKFLQTVAEEVINTINSNSYSSKIHDKGILCRKVTLKLINSASSTEAESNTMIYKIQLEINESDAVFDAWTYVSPYETSLLDSDKALHTFPVIHKSQKMIGKISQIYRIDSYGGKCEDASRSLGFNAEFCICNSDLLELYDSE</sequence>
<feature type="chain" id="PRO_5043594388" evidence="1">
    <location>
        <begin position="28"/>
        <end position="700"/>
    </location>
</feature>
<reference evidence="2" key="1">
    <citation type="submission" date="2021-09" db="EMBL/GenBank/DDBJ databases">
        <authorList>
            <consortium name="AG Swart"/>
            <person name="Singh M."/>
            <person name="Singh A."/>
            <person name="Seah K."/>
            <person name="Emmerich C."/>
        </authorList>
    </citation>
    <scope>NUCLEOTIDE SEQUENCE</scope>
    <source>
        <strain evidence="2">ATCC30299</strain>
    </source>
</reference>
<dbReference type="EMBL" id="CAJZBQ010000005">
    <property type="protein sequence ID" value="CAG9312321.1"/>
    <property type="molecule type" value="Genomic_DNA"/>
</dbReference>
<dbReference type="AlphaFoldDB" id="A0AAU9IG75"/>
<evidence type="ECO:0000256" key="1">
    <source>
        <dbReference type="SAM" id="SignalP"/>
    </source>
</evidence>
<dbReference type="Proteomes" id="UP001162131">
    <property type="component" value="Unassembled WGS sequence"/>
</dbReference>
<evidence type="ECO:0000313" key="3">
    <source>
        <dbReference type="Proteomes" id="UP001162131"/>
    </source>
</evidence>
<dbReference type="InterPro" id="IPR017850">
    <property type="entry name" value="Alkaline_phosphatase_core_sf"/>
</dbReference>
<dbReference type="InterPro" id="IPR004245">
    <property type="entry name" value="DUF229"/>
</dbReference>
<name>A0AAU9IG75_9CILI</name>
<feature type="signal peptide" evidence="1">
    <location>
        <begin position="1"/>
        <end position="27"/>
    </location>
</feature>
<dbReference type="SUPFAM" id="SSF53649">
    <property type="entry name" value="Alkaline phosphatase-like"/>
    <property type="match status" value="1"/>
</dbReference>
<accession>A0AAU9IG75</accession>
<dbReference type="GO" id="GO:0005615">
    <property type="term" value="C:extracellular space"/>
    <property type="evidence" value="ECO:0007669"/>
    <property type="project" value="TreeGrafter"/>
</dbReference>
<comment type="caution">
    <text evidence="2">The sequence shown here is derived from an EMBL/GenBank/DDBJ whole genome shotgun (WGS) entry which is preliminary data.</text>
</comment>
<keyword evidence="3" id="KW-1185">Reference proteome</keyword>
<gene>
    <name evidence="2" type="ORF">BSTOLATCC_MIC5563</name>
</gene>
<dbReference type="Pfam" id="PF02995">
    <property type="entry name" value="DUF229"/>
    <property type="match status" value="1"/>
</dbReference>
<dbReference type="PANTHER" id="PTHR10974">
    <property type="entry name" value="FI08016P-RELATED"/>
    <property type="match status" value="1"/>
</dbReference>
<dbReference type="PANTHER" id="PTHR10974:SF1">
    <property type="entry name" value="FI08016P-RELATED"/>
    <property type="match status" value="1"/>
</dbReference>